<evidence type="ECO:0008006" key="3">
    <source>
        <dbReference type="Google" id="ProtNLM"/>
    </source>
</evidence>
<comment type="caution">
    <text evidence="1">The sequence shown here is derived from an EMBL/GenBank/DDBJ whole genome shotgun (WGS) entry which is preliminary data.</text>
</comment>
<reference evidence="1 2" key="1">
    <citation type="submission" date="2015-10" db="EMBL/GenBank/DDBJ databases">
        <title>Genome sequencing of Penicillium freii.</title>
        <authorList>
            <person name="Nguyen H.D."/>
            <person name="Visagie C.M."/>
            <person name="Seifert K.A."/>
        </authorList>
    </citation>
    <scope>NUCLEOTIDE SEQUENCE [LARGE SCALE GENOMIC DNA]</scope>
    <source>
        <strain evidence="1 2">DAOM 242723</strain>
    </source>
</reference>
<evidence type="ECO:0000313" key="2">
    <source>
        <dbReference type="Proteomes" id="UP000055045"/>
    </source>
</evidence>
<accession>A0A124GSS4</accession>
<dbReference type="EMBL" id="LLXE01000029">
    <property type="protein sequence ID" value="KUM65332.1"/>
    <property type="molecule type" value="Genomic_DNA"/>
</dbReference>
<name>A0A124GSS4_PENFR</name>
<sequence length="171" mass="19035">MLPSRDDIAKFIAIVPEASEGAALRLLEEAGNIDDAISRYYDVHNGATAPSWPTMDAEADMRNCLPPYACSAIRGLTHHYTNTFIEAAKIRSIDEQDMKATLHAIQQACHIFNSDIEPQHTSQSTNCDCDVHKYKDRKSARLAVQEMWSKAVMYPGQLCQFDDISCVVATV</sequence>
<organism evidence="1 2">
    <name type="scientific">Penicillium freii</name>
    <dbReference type="NCBI Taxonomy" id="48697"/>
    <lineage>
        <taxon>Eukaryota</taxon>
        <taxon>Fungi</taxon>
        <taxon>Dikarya</taxon>
        <taxon>Ascomycota</taxon>
        <taxon>Pezizomycotina</taxon>
        <taxon>Eurotiomycetes</taxon>
        <taxon>Eurotiomycetidae</taxon>
        <taxon>Eurotiales</taxon>
        <taxon>Aspergillaceae</taxon>
        <taxon>Penicillium</taxon>
    </lineage>
</organism>
<evidence type="ECO:0000313" key="1">
    <source>
        <dbReference type="EMBL" id="KUM65332.1"/>
    </source>
</evidence>
<dbReference type="AlphaFoldDB" id="A0A124GSS4"/>
<protein>
    <recommendedName>
        <fullName evidence="3">CUE domain-containing protein</fullName>
    </recommendedName>
</protein>
<proteinExistence type="predicted"/>
<keyword evidence="2" id="KW-1185">Reference proteome</keyword>
<gene>
    <name evidence="1" type="ORF">ACN42_g1761</name>
</gene>
<dbReference type="Proteomes" id="UP000055045">
    <property type="component" value="Unassembled WGS sequence"/>
</dbReference>